<dbReference type="Pfam" id="PF17103">
    <property type="entry name" value="Stealth_CR4"/>
    <property type="match status" value="1"/>
</dbReference>
<dbReference type="Pfam" id="PF11380">
    <property type="entry name" value="Stealth_CR2"/>
    <property type="match status" value="2"/>
</dbReference>
<dbReference type="STRING" id="74557.A0A1V9ZQN4"/>
<dbReference type="InterPro" id="IPR031357">
    <property type="entry name" value="Stealth_CR3"/>
</dbReference>
<dbReference type="OrthoDB" id="69128at2759"/>
<keyword evidence="10" id="KW-0732">Signal</keyword>
<dbReference type="Gene3D" id="4.10.470.20">
    <property type="match status" value="3"/>
</dbReference>
<protein>
    <submittedName>
        <fullName evidence="12">N-acetylglucosamine-1-phosphotransferase subunits alpha/beta</fullName>
    </submittedName>
</protein>
<evidence type="ECO:0000256" key="3">
    <source>
        <dbReference type="ARBA" id="ARBA00022692"/>
    </source>
</evidence>
<evidence type="ECO:0000256" key="1">
    <source>
        <dbReference type="ARBA" id="ARBA00007583"/>
    </source>
</evidence>
<feature type="chain" id="PRO_5013388823" evidence="10">
    <location>
        <begin position="25"/>
        <end position="1703"/>
    </location>
</feature>
<dbReference type="Gene3D" id="3.30.300.320">
    <property type="match status" value="1"/>
</dbReference>
<dbReference type="InterPro" id="IPR031356">
    <property type="entry name" value="Stealth_CR4"/>
</dbReference>
<dbReference type="InterPro" id="IPR000800">
    <property type="entry name" value="Notch_dom"/>
</dbReference>
<dbReference type="PANTHER" id="PTHR24045:SF0">
    <property type="entry name" value="N-ACETYLGLUCOSAMINE-1-PHOSPHOTRANSFERASE SUBUNITS ALPHA_BETA"/>
    <property type="match status" value="1"/>
</dbReference>
<organism evidence="12 13">
    <name type="scientific">Thraustotheca clavata</name>
    <dbReference type="NCBI Taxonomy" id="74557"/>
    <lineage>
        <taxon>Eukaryota</taxon>
        <taxon>Sar</taxon>
        <taxon>Stramenopiles</taxon>
        <taxon>Oomycota</taxon>
        <taxon>Saprolegniomycetes</taxon>
        <taxon>Saprolegniales</taxon>
        <taxon>Achlyaceae</taxon>
        <taxon>Thraustotheca</taxon>
    </lineage>
</organism>
<dbReference type="InterPro" id="IPR047141">
    <property type="entry name" value="Stealth"/>
</dbReference>
<dbReference type="InterPro" id="IPR021520">
    <property type="entry name" value="Stealth_CR2"/>
</dbReference>
<dbReference type="PROSITE" id="PS00018">
    <property type="entry name" value="EF_HAND_1"/>
    <property type="match status" value="1"/>
</dbReference>
<feature type="domain" description="LNR" evidence="11">
    <location>
        <begin position="209"/>
        <end position="245"/>
    </location>
</feature>
<dbReference type="InterPro" id="IPR018247">
    <property type="entry name" value="EF_Hand_1_Ca_BS"/>
</dbReference>
<dbReference type="EMBL" id="JNBS01001710">
    <property type="protein sequence ID" value="OQS00338.1"/>
    <property type="molecule type" value="Genomic_DNA"/>
</dbReference>
<evidence type="ECO:0000256" key="4">
    <source>
        <dbReference type="ARBA" id="ARBA00022737"/>
    </source>
</evidence>
<feature type="domain" description="LNR" evidence="11">
    <location>
        <begin position="1264"/>
        <end position="1302"/>
    </location>
</feature>
<reference evidence="12 13" key="1">
    <citation type="journal article" date="2014" name="Genome Biol. Evol.">
        <title>The secreted proteins of Achlya hypogyna and Thraustotheca clavata identify the ancestral oomycete secretome and reveal gene acquisitions by horizontal gene transfer.</title>
        <authorList>
            <person name="Misner I."/>
            <person name="Blouin N."/>
            <person name="Leonard G."/>
            <person name="Richards T.A."/>
            <person name="Lane C.E."/>
        </authorList>
    </citation>
    <scope>NUCLEOTIDE SEQUENCE [LARGE SCALE GENOMIC DNA]</scope>
    <source>
        <strain evidence="12 13">ATCC 34112</strain>
    </source>
</reference>
<comment type="similarity">
    <text evidence="1">Belongs to the stealth family.</text>
</comment>
<evidence type="ECO:0000313" key="12">
    <source>
        <dbReference type="EMBL" id="OQS00338.1"/>
    </source>
</evidence>
<evidence type="ECO:0000256" key="7">
    <source>
        <dbReference type="ARBA" id="ARBA00023157"/>
    </source>
</evidence>
<keyword evidence="8" id="KW-0325">Glycoprotein</keyword>
<dbReference type="PANTHER" id="PTHR24045">
    <property type="match status" value="1"/>
</dbReference>
<evidence type="ECO:0000259" key="11">
    <source>
        <dbReference type="SMART" id="SM00004"/>
    </source>
</evidence>
<keyword evidence="2 12" id="KW-0808">Transferase</keyword>
<evidence type="ECO:0000256" key="6">
    <source>
        <dbReference type="ARBA" id="ARBA00023136"/>
    </source>
</evidence>
<keyword evidence="5" id="KW-1133">Transmembrane helix</keyword>
<dbReference type="Proteomes" id="UP000243217">
    <property type="component" value="Unassembled WGS sequence"/>
</dbReference>
<dbReference type="Pfam" id="PF00066">
    <property type="entry name" value="Notch"/>
    <property type="match status" value="4"/>
</dbReference>
<comment type="caution">
    <text evidence="12">The sequence shown here is derived from an EMBL/GenBank/DDBJ whole genome shotgun (WGS) entry which is preliminary data.</text>
</comment>
<feature type="non-terminal residue" evidence="12">
    <location>
        <position position="1703"/>
    </location>
</feature>
<feature type="domain" description="LNR" evidence="11">
    <location>
        <begin position="269"/>
        <end position="307"/>
    </location>
</feature>
<keyword evidence="6" id="KW-0472">Membrane</keyword>
<sequence length="1703" mass="190095">MPRSFFGLFIAVSLCGFCIYSTSGATGTYSTIGNIDISNDPRYLAYGPIDAVYTWVNGSDIRWRDEKKKWHLLWLSELYGRPMKANPRVKDSAASENRFRDNDELRYSVRSLQMYAPWIRHIYIVTDGQIPTWLDMSNPHVTIVPHSVIFKNTSHLPTFASPSIESNLDNIPGLSNHFIYFNDEVLLGAPVYPKDFLSTKGTQNIYFAWDAPECSSGCQNWKLGNGVCNQDCNVEICGYDLGDCTCTEAQQPVVLSNWSASCQAPPQNKESADDICALGCKWTNVGDGTCQASCNFAECGFDGGDCSNGEALELLPQINLGMVDQPKIALMIDPTSFVVVINASTLPGTIQARTQADDALIERTIYVKQSKLLLVFLSQTNPSSVNPSTVHLQHDSTQLLIDVVPYGKYLAHGYVYLADVKPAEYLFIDLDKVVQTWPSSTFLDFTIYLPFHDLPDYTKNVIKVTVDGKGMDSLALDCPAFDSVDATTETNTSHCALNATGINIVLKLSGAAKICIQNGDLQNCLVAVDNGQVEPLVMLPTSTEMKYLAPKTKHECEWFDWCDIAYDTLATRCTTPKTKLLMRSDEAAAKAKAVTLCTRLGANLDHSPRSRQETQPLLNKMCRMMNVTEAQPFWLIGCSNNSPIPSDFDMAIASSDTFGDSLRFANKVLTNVVGKSMKHRKVPSHMPHFIQKRLLTELKNHFPQEFAATSQHRFRHPNDMQFGFSYMHYVMNRRVLHPLDNLQEIFQTYIDINQNGVIDDYEIENALDLLSTSGRSKAISSAMIVTCQVNASALTVSYIQTYCPNLERALVMTPESSYPSPYKLMTEEQVTFLMLGESMGAYGQLYRARSRHTKFICINDDMNNPTPAFKAMLHDFFVLRWGKPSKFELADDETNAFGSLNEYEALQAAAHNASSGKSKSSFKTTSQISQDIDLSALWPYQLGLAIVSSAAFKRKSSSMLWQQVRGPLIMGIGAVLSLFSIVLLVLLLHLDDLDPGYYYPQRYGNIGNINLEKEAPYMGYGPIDVVYTWVNGTDPRWKAEKNYWHRKWHAEIHGQYFNESDQANVVDASAAASDNRFRDNEELRYSLRSIEKYAPWVRHVFLVTDGQVPSWLNLDCPRLTVVPHSAMFANTSHLPVFSSPAIEANLDTIPGLADHFLYFNDDVFLGAPVYPEDFMSASGIQNIYRSWEVPECTKGCAESFLGNGVCDTNCNASACAFDMGDCGCTEIPNKDDPLQEPEVVCQPPPASTEEASPTIIDPPKPIENRLYGHLCVEGCTYSWIGDGVCDQACNRTECAFDGGDCGVELFSLLPMITIPNNTLNVVMDVPLQSNVLIVNLTNAFDIADKATMDNEELIRHAILLENNMTLVLILPRPESTGTPTNASILTLNGEKGEDPSEEIELNLHLIRGNKAFQHGRWTILSSGGMDLSDISLTSTSQSHLNLEIRIPFFSIPDWNLPTLITGVWKAHDSQRQTKAFVTSCLAVAQEFDAALQDQSDPNAECVKETSALKIKWEWNVSDSTTGLIDGHICVRNYQYSNCIDVALTYGDDDWTIITPTVKGLPWNGQFDSHEDCVYTIWWVRFHTQYVSGTCSPLPVEVSEEASEESKEEAIAIDPHIQEQAKLMCYQVATRLQKLAAIQASEHSFLDTIKDIARHFKTKLGIATVVQSNSTQDKFWQPYKQHYDVDACIDYFTNRPEDIVVEPL</sequence>
<dbReference type="GO" id="GO:0005794">
    <property type="term" value="C:Golgi apparatus"/>
    <property type="evidence" value="ECO:0007669"/>
    <property type="project" value="TreeGrafter"/>
</dbReference>
<evidence type="ECO:0000313" key="13">
    <source>
        <dbReference type="Proteomes" id="UP000243217"/>
    </source>
</evidence>
<dbReference type="Pfam" id="PF17102">
    <property type="entry name" value="Stealth_CR3"/>
    <property type="match status" value="1"/>
</dbReference>
<dbReference type="SUPFAM" id="SSF90193">
    <property type="entry name" value="Notch domain"/>
    <property type="match status" value="1"/>
</dbReference>
<accession>A0A1V9ZQN4</accession>
<keyword evidence="7" id="KW-1015">Disulfide bond</keyword>
<feature type="signal peptide" evidence="10">
    <location>
        <begin position="1"/>
        <end position="24"/>
    </location>
</feature>
<dbReference type="Pfam" id="PF17101">
    <property type="entry name" value="Stealth_CR1"/>
    <property type="match status" value="2"/>
</dbReference>
<dbReference type="InterPro" id="IPR031358">
    <property type="entry name" value="Stealth_CR1"/>
</dbReference>
<keyword evidence="3" id="KW-0812">Transmembrane</keyword>
<evidence type="ECO:0000256" key="5">
    <source>
        <dbReference type="ARBA" id="ARBA00022989"/>
    </source>
</evidence>
<evidence type="ECO:0000256" key="9">
    <source>
        <dbReference type="ARBA" id="ARBA00046288"/>
    </source>
</evidence>
<gene>
    <name evidence="12" type="ORF">THRCLA_05995</name>
</gene>
<feature type="domain" description="LNR" evidence="11">
    <location>
        <begin position="1185"/>
        <end position="1223"/>
    </location>
</feature>
<evidence type="ECO:0000256" key="10">
    <source>
        <dbReference type="SAM" id="SignalP"/>
    </source>
</evidence>
<name>A0A1V9ZQN4_9STRA</name>
<keyword evidence="13" id="KW-1185">Reference proteome</keyword>
<dbReference type="GO" id="GO:0016772">
    <property type="term" value="F:transferase activity, transferring phosphorus-containing groups"/>
    <property type="evidence" value="ECO:0007669"/>
    <property type="project" value="InterPro"/>
</dbReference>
<comment type="subcellular location">
    <subcellularLocation>
        <location evidence="9">Endomembrane system</location>
        <topology evidence="9">Single-pass type I membrane protein</topology>
    </subcellularLocation>
</comment>
<evidence type="ECO:0000256" key="8">
    <source>
        <dbReference type="ARBA" id="ARBA00023180"/>
    </source>
</evidence>
<keyword evidence="4" id="KW-0677">Repeat</keyword>
<proteinExistence type="inferred from homology"/>
<dbReference type="SMART" id="SM00004">
    <property type="entry name" value="NL"/>
    <property type="match status" value="4"/>
</dbReference>
<evidence type="ECO:0000256" key="2">
    <source>
        <dbReference type="ARBA" id="ARBA00022679"/>
    </source>
</evidence>
<dbReference type="InterPro" id="IPR035993">
    <property type="entry name" value="Notch-like_dom_sf"/>
</dbReference>